<dbReference type="InParanoid" id="A0A4Q1BSN7"/>
<dbReference type="InterPro" id="IPR006045">
    <property type="entry name" value="Cupin_1"/>
</dbReference>
<gene>
    <name evidence="2" type="ORF">M231_01682</name>
</gene>
<reference evidence="2 3" key="1">
    <citation type="submission" date="2016-06" db="EMBL/GenBank/DDBJ databases">
        <title>Evolution of pathogenesis and genome organization in the Tremellales.</title>
        <authorList>
            <person name="Cuomo C."/>
            <person name="Litvintseva A."/>
            <person name="Heitman J."/>
            <person name="Chen Y."/>
            <person name="Sun S."/>
            <person name="Springer D."/>
            <person name="Dromer F."/>
            <person name="Young S."/>
            <person name="Zeng Q."/>
            <person name="Chapman S."/>
            <person name="Gujja S."/>
            <person name="Saif S."/>
            <person name="Birren B."/>
        </authorList>
    </citation>
    <scope>NUCLEOTIDE SEQUENCE [LARGE SCALE GENOMIC DNA]</scope>
    <source>
        <strain evidence="2 3">ATCC 28783</strain>
    </source>
</reference>
<dbReference type="Pfam" id="PF00190">
    <property type="entry name" value="Cupin_1"/>
    <property type="match status" value="1"/>
</dbReference>
<dbReference type="VEuPathDB" id="FungiDB:TREMEDRAFT_35271"/>
<proteinExistence type="predicted"/>
<evidence type="ECO:0000313" key="3">
    <source>
        <dbReference type="Proteomes" id="UP000289152"/>
    </source>
</evidence>
<dbReference type="SUPFAM" id="SSF51182">
    <property type="entry name" value="RmlC-like cupins"/>
    <property type="match status" value="1"/>
</dbReference>
<dbReference type="InterPro" id="IPR014710">
    <property type="entry name" value="RmlC-like_jellyroll"/>
</dbReference>
<feature type="domain" description="Cupin type-1" evidence="1">
    <location>
        <begin position="48"/>
        <end position="172"/>
    </location>
</feature>
<protein>
    <recommendedName>
        <fullName evidence="1">Cupin type-1 domain-containing protein</fullName>
    </recommendedName>
</protein>
<dbReference type="Gene3D" id="2.60.120.10">
    <property type="entry name" value="Jelly Rolls"/>
    <property type="match status" value="1"/>
</dbReference>
<dbReference type="AlphaFoldDB" id="A0A4Q1BSN7"/>
<keyword evidence="3" id="KW-1185">Reference proteome</keyword>
<dbReference type="EMBL" id="SDIL01000012">
    <property type="protein sequence ID" value="RXK41051.1"/>
    <property type="molecule type" value="Genomic_DNA"/>
</dbReference>
<name>A0A4Q1BSN7_TREME</name>
<sequence length="204" mass="22099">MSSITSHDTPFPLVKADQIAQSLVPHSHFLYPKASINIARMSDMVGMKGFGVNFVKLDPEAESTCIHYHLIDSEWIYVLAGSGVLQLVDAGITVYDSRQQIKDAMASESSSATPSVLSDDSSPVKHTITEHLISKGDFMGFPGGLGSRKYAHGLKAGKDGMEYLVGGTRNKNDVCCYPLAGKTVAYDKFDFGAMLLPGQTKSRY</sequence>
<accession>A0A4Q1BSN7</accession>
<evidence type="ECO:0000313" key="2">
    <source>
        <dbReference type="EMBL" id="RXK41051.1"/>
    </source>
</evidence>
<comment type="caution">
    <text evidence="2">The sequence shown here is derived from an EMBL/GenBank/DDBJ whole genome shotgun (WGS) entry which is preliminary data.</text>
</comment>
<evidence type="ECO:0000259" key="1">
    <source>
        <dbReference type="Pfam" id="PF00190"/>
    </source>
</evidence>
<dbReference type="OrthoDB" id="10263073at2759"/>
<organism evidence="2 3">
    <name type="scientific">Tremella mesenterica</name>
    <name type="common">Jelly fungus</name>
    <dbReference type="NCBI Taxonomy" id="5217"/>
    <lineage>
        <taxon>Eukaryota</taxon>
        <taxon>Fungi</taxon>
        <taxon>Dikarya</taxon>
        <taxon>Basidiomycota</taxon>
        <taxon>Agaricomycotina</taxon>
        <taxon>Tremellomycetes</taxon>
        <taxon>Tremellales</taxon>
        <taxon>Tremellaceae</taxon>
        <taxon>Tremella</taxon>
    </lineage>
</organism>
<dbReference type="InterPro" id="IPR011051">
    <property type="entry name" value="RmlC_Cupin_sf"/>
</dbReference>
<dbReference type="Proteomes" id="UP000289152">
    <property type="component" value="Unassembled WGS sequence"/>
</dbReference>